<reference evidence="2" key="1">
    <citation type="submission" date="2023-03" db="EMBL/GenBank/DDBJ databases">
        <title>a new species belonging to Providencia genus.</title>
        <authorList>
            <person name="Yang W."/>
            <person name="Hu F."/>
            <person name="Shen S."/>
            <person name="Ding L."/>
            <person name="Yin D."/>
        </authorList>
    </citation>
    <scope>NUCLEOTIDE SEQUENCE</scope>
    <source>
        <strain evidence="2">CRE-3FA-0001</strain>
    </source>
</reference>
<dbReference type="AlphaFoldDB" id="A0AA42JUL1"/>
<feature type="compositionally biased region" description="Polar residues" evidence="1">
    <location>
        <begin position="1"/>
        <end position="10"/>
    </location>
</feature>
<evidence type="ECO:0000313" key="2">
    <source>
        <dbReference type="EMBL" id="MDG4696123.1"/>
    </source>
</evidence>
<sequence length="53" mass="6083">MNLTTGYKNRSMSRRRFYDNREGGANSFVTREGLAEGLFEQKTSTLRDGEYNG</sequence>
<dbReference type="EMBL" id="JARRYG010000006">
    <property type="protein sequence ID" value="MDG4696123.1"/>
    <property type="molecule type" value="Genomic_DNA"/>
</dbReference>
<organism evidence="2 3">
    <name type="scientific">Providencia huashanensis</name>
    <dbReference type="NCBI Taxonomy" id="3037798"/>
    <lineage>
        <taxon>Bacteria</taxon>
        <taxon>Pseudomonadati</taxon>
        <taxon>Pseudomonadota</taxon>
        <taxon>Gammaproteobacteria</taxon>
        <taxon>Enterobacterales</taxon>
        <taxon>Morganellaceae</taxon>
        <taxon>Providencia</taxon>
    </lineage>
</organism>
<gene>
    <name evidence="2" type="ORF">P7V44_07695</name>
</gene>
<accession>A0AA42JUL1</accession>
<evidence type="ECO:0000256" key="1">
    <source>
        <dbReference type="SAM" id="MobiDB-lite"/>
    </source>
</evidence>
<dbReference type="Proteomes" id="UP001156701">
    <property type="component" value="Unassembled WGS sequence"/>
</dbReference>
<proteinExistence type="predicted"/>
<comment type="caution">
    <text evidence="2">The sequence shown here is derived from an EMBL/GenBank/DDBJ whole genome shotgun (WGS) entry which is preliminary data.</text>
</comment>
<name>A0AA42JUL1_9GAMM</name>
<dbReference type="GeneID" id="89492272"/>
<protein>
    <submittedName>
        <fullName evidence="2">Uncharacterized protein</fullName>
    </submittedName>
</protein>
<evidence type="ECO:0000313" key="3">
    <source>
        <dbReference type="Proteomes" id="UP001156701"/>
    </source>
</evidence>
<dbReference type="RefSeq" id="WP_181710206.1">
    <property type="nucleotide sequence ID" value="NZ_JARRYG010000006.1"/>
</dbReference>
<feature type="region of interest" description="Disordered" evidence="1">
    <location>
        <begin position="1"/>
        <end position="25"/>
    </location>
</feature>